<dbReference type="SMART" id="SM01065">
    <property type="entry name" value="CBM_2"/>
    <property type="match status" value="1"/>
</dbReference>
<evidence type="ECO:0000256" key="5">
    <source>
        <dbReference type="ARBA" id="ARBA00062412"/>
    </source>
</evidence>
<dbReference type="EMBL" id="VZTY01020390">
    <property type="protein sequence ID" value="NXU54363.1"/>
    <property type="molecule type" value="Genomic_DNA"/>
</dbReference>
<evidence type="ECO:0000256" key="4">
    <source>
        <dbReference type="ARBA" id="ARBA00060405"/>
    </source>
</evidence>
<dbReference type="GO" id="GO:0061723">
    <property type="term" value="P:glycophagy"/>
    <property type="evidence" value="ECO:0007669"/>
    <property type="project" value="UniProtKB-ARBA"/>
</dbReference>
<evidence type="ECO:0000256" key="8">
    <source>
        <dbReference type="ARBA" id="ARBA00076001"/>
    </source>
</evidence>
<dbReference type="AlphaFoldDB" id="A0A7L3LL89"/>
<feature type="domain" description="CBM20" evidence="10">
    <location>
        <begin position="119"/>
        <end position="218"/>
    </location>
</feature>
<dbReference type="FunFam" id="2.60.40.10:FF:000552">
    <property type="entry name" value="Related to glucoamylase"/>
    <property type="match status" value="1"/>
</dbReference>
<name>A0A7L3LL89_9CHAR</name>
<dbReference type="GO" id="GO:2001070">
    <property type="term" value="F:starch binding"/>
    <property type="evidence" value="ECO:0007669"/>
    <property type="project" value="InterPro"/>
</dbReference>
<dbReference type="Gene3D" id="2.60.40.10">
    <property type="entry name" value="Immunoglobulins"/>
    <property type="match status" value="1"/>
</dbReference>
<evidence type="ECO:0000313" key="12">
    <source>
        <dbReference type="Proteomes" id="UP000582182"/>
    </source>
</evidence>
<evidence type="ECO:0000256" key="7">
    <source>
        <dbReference type="ARBA" id="ARBA00075794"/>
    </source>
</evidence>
<evidence type="ECO:0000256" key="3">
    <source>
        <dbReference type="ARBA" id="ARBA00053886"/>
    </source>
</evidence>
<dbReference type="InterPro" id="IPR013784">
    <property type="entry name" value="Carb-bd-like_fold"/>
</dbReference>
<organism evidence="11 12">
    <name type="scientific">Turnix velox</name>
    <name type="common">Little buttonquail</name>
    <dbReference type="NCBI Taxonomy" id="2529409"/>
    <lineage>
        <taxon>Eukaryota</taxon>
        <taxon>Metazoa</taxon>
        <taxon>Chordata</taxon>
        <taxon>Craniata</taxon>
        <taxon>Vertebrata</taxon>
        <taxon>Euteleostomi</taxon>
        <taxon>Archelosauria</taxon>
        <taxon>Archosauria</taxon>
        <taxon>Dinosauria</taxon>
        <taxon>Saurischia</taxon>
        <taxon>Theropoda</taxon>
        <taxon>Coelurosauria</taxon>
        <taxon>Aves</taxon>
        <taxon>Neognathae</taxon>
        <taxon>Neoaves</taxon>
        <taxon>Charadriiformes</taxon>
        <taxon>Turnicidae</taxon>
        <taxon>Turnix</taxon>
    </lineage>
</organism>
<comment type="function">
    <text evidence="3">Acts as a cargo receptor for glycogen. Delivers its cargo to an autophagic pathway called glycophagy, resulting in the transport of glycogen to lysosomes.</text>
</comment>
<dbReference type="GO" id="GO:2001069">
    <property type="term" value="F:glycogen binding"/>
    <property type="evidence" value="ECO:0007669"/>
    <property type="project" value="InterPro"/>
</dbReference>
<dbReference type="InterPro" id="IPR013783">
    <property type="entry name" value="Ig-like_fold"/>
</dbReference>
<comment type="subcellular location">
    <subcellularLocation>
        <location evidence="2">Cell membrane</location>
        <location evidence="2">Sarcolemma</location>
        <location evidence="2">T-tubule</location>
    </subcellularLocation>
    <subcellularLocation>
        <location evidence="1">Endoplasmic reticulum membrane</location>
        <topology evidence="1">Single-pass type III membrane protein</topology>
    </subcellularLocation>
    <subcellularLocation>
        <location evidence="4">Preautophagosomal structure membrane</location>
        <topology evidence="4">Single-pass type III membrane protein</topology>
    </subcellularLocation>
</comment>
<dbReference type="SUPFAM" id="SSF49452">
    <property type="entry name" value="Starch-binding domain-like"/>
    <property type="match status" value="1"/>
</dbReference>
<evidence type="ECO:0000256" key="2">
    <source>
        <dbReference type="ARBA" id="ARBA00024012"/>
    </source>
</evidence>
<keyword evidence="12" id="KW-1185">Reference proteome</keyword>
<gene>
    <name evidence="11" type="primary">Stbd1</name>
    <name evidence="11" type="ORF">TURVEL_R01198</name>
</gene>
<accession>A0A7L3LL89</accession>
<proteinExistence type="predicted"/>
<protein>
    <recommendedName>
        <fullName evidence="6">Starch-binding domain-containing protein 1</fullName>
    </recommendedName>
    <alternativeName>
        <fullName evidence="7">Genethonin-1</fullName>
    </alternativeName>
    <alternativeName>
        <fullName evidence="8">Glycophagy cargo receptor stbd1</fullName>
    </alternativeName>
</protein>
<dbReference type="Proteomes" id="UP000582182">
    <property type="component" value="Unassembled WGS sequence"/>
</dbReference>
<comment type="subunit">
    <text evidence="5">Interacts with the ATG8 family proteins GABARAP and GABARAPL1. Interacts with several glycogen-associated proteins, such as GYS2 (liver glycogen synthase), GDE (glycogen debranching enzyme), GBE1 (glycogen branching enzyme 1) and EPM2A (Laforin).</text>
</comment>
<dbReference type="OrthoDB" id="6123450at2759"/>
<dbReference type="PANTHER" id="PTHR15048">
    <property type="entry name" value="STARCH-BINDING DOMAIN-CONTAINING PROTEIN 1"/>
    <property type="match status" value="1"/>
</dbReference>
<dbReference type="GO" id="GO:0030315">
    <property type="term" value="C:T-tubule"/>
    <property type="evidence" value="ECO:0007669"/>
    <property type="project" value="UniProtKB-SubCell"/>
</dbReference>
<evidence type="ECO:0000256" key="6">
    <source>
        <dbReference type="ARBA" id="ARBA00073038"/>
    </source>
</evidence>
<dbReference type="CDD" id="cd05813">
    <property type="entry name" value="CBM20_genethonin_1"/>
    <property type="match status" value="1"/>
</dbReference>
<dbReference type="GO" id="GO:0034045">
    <property type="term" value="C:phagophore assembly site membrane"/>
    <property type="evidence" value="ECO:0007669"/>
    <property type="project" value="UniProtKB-SubCell"/>
</dbReference>
<dbReference type="Pfam" id="PF00686">
    <property type="entry name" value="CBM_20"/>
    <property type="match status" value="1"/>
</dbReference>
<feature type="region of interest" description="Disordered" evidence="9">
    <location>
        <begin position="1"/>
        <end position="33"/>
    </location>
</feature>
<dbReference type="GO" id="GO:0005789">
    <property type="term" value="C:endoplasmic reticulum membrane"/>
    <property type="evidence" value="ECO:0007669"/>
    <property type="project" value="UniProtKB-SubCell"/>
</dbReference>
<sequence length="219" mass="24701">EAAEPEQPLPTPSAAEGKEHPQAGGQAGKLRTEVGQAGDEWCVMNLAGTADDVWKSKSKEQPGQAAERTDHEEWEVVSEPLSWEEAGKNDSLEDCDGKGWEQGDCPDVDSKAKRVVAVPPMLQNIHVTFRVHYITHSDTQIVAVTGDHECFGQWHSYVPLKCDKDGFWSESISLPVDTRVEWKFILVENGKVRRWEECGNRTLVTEHEDKIVHRWWGHH</sequence>
<dbReference type="InterPro" id="IPR034838">
    <property type="entry name" value="CBM20_genethonin_1"/>
</dbReference>
<dbReference type="InterPro" id="IPR002044">
    <property type="entry name" value="CBM20"/>
</dbReference>
<comment type="caution">
    <text evidence="11">The sequence shown here is derived from an EMBL/GenBank/DDBJ whole genome shotgun (WGS) entry which is preliminary data.</text>
</comment>
<reference evidence="11 12" key="1">
    <citation type="submission" date="2019-09" db="EMBL/GenBank/DDBJ databases">
        <title>Bird 10,000 Genomes (B10K) Project - Family phase.</title>
        <authorList>
            <person name="Zhang G."/>
        </authorList>
    </citation>
    <scope>NUCLEOTIDE SEQUENCE [LARGE SCALE GENOMIC DNA]</scope>
    <source>
        <strain evidence="11">B10K-DU-029-46</strain>
    </source>
</reference>
<evidence type="ECO:0000256" key="9">
    <source>
        <dbReference type="SAM" id="MobiDB-lite"/>
    </source>
</evidence>
<feature type="non-terminal residue" evidence="11">
    <location>
        <position position="1"/>
    </location>
</feature>
<evidence type="ECO:0000256" key="1">
    <source>
        <dbReference type="ARBA" id="ARBA00004643"/>
    </source>
</evidence>
<evidence type="ECO:0000313" key="11">
    <source>
        <dbReference type="EMBL" id="NXU54363.1"/>
    </source>
</evidence>
<dbReference type="PROSITE" id="PS51166">
    <property type="entry name" value="CBM20"/>
    <property type="match status" value="1"/>
</dbReference>
<feature type="region of interest" description="Disordered" evidence="9">
    <location>
        <begin position="54"/>
        <end position="76"/>
    </location>
</feature>
<feature type="non-terminal residue" evidence="11">
    <location>
        <position position="219"/>
    </location>
</feature>
<dbReference type="PANTHER" id="PTHR15048:SF0">
    <property type="entry name" value="STARCH-BINDING DOMAIN-CONTAINING PROTEIN 1"/>
    <property type="match status" value="1"/>
</dbReference>
<evidence type="ECO:0000259" key="10">
    <source>
        <dbReference type="PROSITE" id="PS51166"/>
    </source>
</evidence>